<sequence length="317" mass="36609">MGDKVFKTYDEQISILESRGMDLLDKNERQNAKKLIQRIGYYKLINGYKTPFLDATASTETYLPGTRISELYALYVFDRSLREIFLRYILRVETNVKTLISYTISSNYGHDNYLLYKNFNTSKREAAKEISGVIADLNQAISKNSNDPCIRHYLQNYGYVPMWVLNNVLTLGNISRLYSIMKTNDRQSISRVFKINDDVLENFLHLLSIVRNFSAHGNRLYCIRTRRPLINTNAHTFLSIPKSASNEYILGKRDLFAAVIVLRHLMSLQEYKKFNAELTGAINNLSSKLNVISVDDILSNMGFPSNWKDLRKGIKIK</sequence>
<dbReference type="InterPro" id="IPR011664">
    <property type="entry name" value="Abi_system_AbiD/AbiF-like"/>
</dbReference>
<reference evidence="1" key="1">
    <citation type="journal article" date="2021" name="Proc. Natl. Acad. Sci. U.S.A.">
        <title>A Catalog of Tens of Thousands of Viruses from Human Metagenomes Reveals Hidden Associations with Chronic Diseases.</title>
        <authorList>
            <person name="Tisza M.J."/>
            <person name="Buck C.B."/>
        </authorList>
    </citation>
    <scope>NUCLEOTIDE SEQUENCE</scope>
    <source>
        <strain evidence="1">CtkKt3</strain>
    </source>
</reference>
<proteinExistence type="predicted"/>
<evidence type="ECO:0000313" key="1">
    <source>
        <dbReference type="EMBL" id="DAF99594.1"/>
    </source>
</evidence>
<dbReference type="PIRSF" id="PIRSF034934">
    <property type="entry name" value="AbiF_AbiD"/>
    <property type="match status" value="1"/>
</dbReference>
<dbReference type="InterPro" id="IPR017034">
    <property type="entry name" value="Abi_system_AbiD/AbiF"/>
</dbReference>
<name>A0A8S5UYY3_9CAUD</name>
<organism evidence="1">
    <name type="scientific">Siphoviridae sp. ctkKt3</name>
    <dbReference type="NCBI Taxonomy" id="2825642"/>
    <lineage>
        <taxon>Viruses</taxon>
        <taxon>Duplodnaviria</taxon>
        <taxon>Heunggongvirae</taxon>
        <taxon>Uroviricota</taxon>
        <taxon>Caudoviricetes</taxon>
    </lineage>
</organism>
<dbReference type="Pfam" id="PF07751">
    <property type="entry name" value="Abi_2"/>
    <property type="match status" value="1"/>
</dbReference>
<accession>A0A8S5UYY3</accession>
<dbReference type="EMBL" id="BK016169">
    <property type="protein sequence ID" value="DAF99594.1"/>
    <property type="molecule type" value="Genomic_DNA"/>
</dbReference>
<protein>
    <submittedName>
        <fullName evidence="1">Abi-like protein</fullName>
    </submittedName>
</protein>